<dbReference type="Proteomes" id="UP000236634">
    <property type="component" value="Unassembled WGS sequence"/>
</dbReference>
<dbReference type="AlphaFoldDB" id="A0A2K0XHS7"/>
<reference evidence="2 3" key="1">
    <citation type="submission" date="2017-03" db="EMBL/GenBank/DDBJ databases">
        <authorList>
            <person name="Afonso C.L."/>
            <person name="Miller P.J."/>
            <person name="Scott M.A."/>
            <person name="Spackman E."/>
            <person name="Goraichik I."/>
            <person name="Dimitrov K.M."/>
            <person name="Suarez D.L."/>
            <person name="Swayne D.E."/>
        </authorList>
    </citation>
    <scope>NUCLEOTIDE SEQUENCE [LARGE SCALE GENOMIC DNA]</scope>
    <source>
        <strain evidence="2 3">DNF00076</strain>
    </source>
</reference>
<accession>A0A2K0XHS7</accession>
<comment type="caution">
    <text evidence="2">The sequence shown here is derived from an EMBL/GenBank/DDBJ whole genome shotgun (WGS) entry which is preliminary data.</text>
</comment>
<gene>
    <name evidence="2" type="ORF">BFS16_07890</name>
</gene>
<organism evidence="2 3">
    <name type="scientific">Hoylesella timonensis</name>
    <dbReference type="NCBI Taxonomy" id="386414"/>
    <lineage>
        <taxon>Bacteria</taxon>
        <taxon>Pseudomonadati</taxon>
        <taxon>Bacteroidota</taxon>
        <taxon>Bacteroidia</taxon>
        <taxon>Bacteroidales</taxon>
        <taxon>Prevotellaceae</taxon>
        <taxon>Hoylesella</taxon>
    </lineage>
</organism>
<name>A0A2K0XHS7_9BACT</name>
<protein>
    <submittedName>
        <fullName evidence="2">Uncharacterized protein</fullName>
    </submittedName>
</protein>
<evidence type="ECO:0000256" key="1">
    <source>
        <dbReference type="SAM" id="SignalP"/>
    </source>
</evidence>
<evidence type="ECO:0000313" key="2">
    <source>
        <dbReference type="EMBL" id="PNP94086.1"/>
    </source>
</evidence>
<sequence>MQELNIYVVIKDFYNYKRTKSTMKKVLLLTYLMLMSIGLHAQNETVTNQTVLDLLKEGFSSEEIIGAIDNSSTRTITFDINFMRQLKAAGADATLTTYLQKIAKKDMGYEGVYLWNATNGKPEKLYRTNFEKESKGVNFGAIGAAALGTYVAGSVFGGHIPSGGEAAAVAAGTSLLMTSAKDIKKLMLPGTKAKTTTSTQPVFRFYFNHNSDDSFKQNGGNFYELVMNDIMSPNEFQCVKMTVKAKKKGGRRIFPDNMSYTVMGFEGSNASSRVMVDFTIKTINNTTFEVSFPQPLEPGEYVFFYKNGLKNQYFKTAPFGFDFSVE</sequence>
<proteinExistence type="predicted"/>
<keyword evidence="1" id="KW-0732">Signal</keyword>
<evidence type="ECO:0000313" key="3">
    <source>
        <dbReference type="Proteomes" id="UP000236634"/>
    </source>
</evidence>
<dbReference type="EMBL" id="NBAX01000006">
    <property type="protein sequence ID" value="PNP94086.1"/>
    <property type="molecule type" value="Genomic_DNA"/>
</dbReference>
<feature type="signal peptide" evidence="1">
    <location>
        <begin position="1"/>
        <end position="41"/>
    </location>
</feature>
<feature type="chain" id="PRO_5014320053" evidence="1">
    <location>
        <begin position="42"/>
        <end position="326"/>
    </location>
</feature>